<evidence type="ECO:0000259" key="6">
    <source>
        <dbReference type="PROSITE" id="PS50937"/>
    </source>
</evidence>
<keyword evidence="2" id="KW-0475">Mercuric resistance</keyword>
<comment type="caution">
    <text evidence="7">The sequence shown here is derived from an EMBL/GenBank/DDBJ whole genome shotgun (WGS) entry which is preliminary data.</text>
</comment>
<dbReference type="PANTHER" id="PTHR30204">
    <property type="entry name" value="REDOX-CYCLING DRUG-SENSING TRANSCRIPTIONAL ACTIVATOR SOXR"/>
    <property type="match status" value="1"/>
</dbReference>
<dbReference type="EMBL" id="JAVRHX010000003">
    <property type="protein sequence ID" value="MDT0595541.1"/>
    <property type="molecule type" value="Genomic_DNA"/>
</dbReference>
<dbReference type="PRINTS" id="PR00040">
    <property type="entry name" value="HTHMERR"/>
</dbReference>
<dbReference type="Proteomes" id="UP001253545">
    <property type="component" value="Unassembled WGS sequence"/>
</dbReference>
<dbReference type="PANTHER" id="PTHR30204:SF92">
    <property type="entry name" value="HTH-TYPE TRANSCRIPTIONAL REGULATOR ZNTR"/>
    <property type="match status" value="1"/>
</dbReference>
<evidence type="ECO:0000256" key="5">
    <source>
        <dbReference type="ARBA" id="ARBA00024874"/>
    </source>
</evidence>
<dbReference type="PROSITE" id="PS50937">
    <property type="entry name" value="HTH_MERR_2"/>
    <property type="match status" value="1"/>
</dbReference>
<keyword evidence="4 7" id="KW-0238">DNA-binding</keyword>
<dbReference type="InterPro" id="IPR009061">
    <property type="entry name" value="DNA-bd_dom_put_sf"/>
</dbReference>
<dbReference type="Gene3D" id="1.10.1660.10">
    <property type="match status" value="1"/>
</dbReference>
<evidence type="ECO:0000256" key="1">
    <source>
        <dbReference type="ARBA" id="ARBA00017146"/>
    </source>
</evidence>
<dbReference type="GO" id="GO:0003677">
    <property type="term" value="F:DNA binding"/>
    <property type="evidence" value="ECO:0007669"/>
    <property type="project" value="UniProtKB-KW"/>
</dbReference>
<dbReference type="InterPro" id="IPR000551">
    <property type="entry name" value="MerR-type_HTH_dom"/>
</dbReference>
<dbReference type="RefSeq" id="WP_311369062.1">
    <property type="nucleotide sequence ID" value="NZ_JAVRHX010000003.1"/>
</dbReference>
<feature type="domain" description="HTH merR-type" evidence="6">
    <location>
        <begin position="1"/>
        <end position="70"/>
    </location>
</feature>
<evidence type="ECO:0000313" key="8">
    <source>
        <dbReference type="Proteomes" id="UP001253545"/>
    </source>
</evidence>
<dbReference type="SMART" id="SM00422">
    <property type="entry name" value="HTH_MERR"/>
    <property type="match status" value="1"/>
</dbReference>
<accession>A0ABU2ZTF6</accession>
<reference evidence="7 8" key="1">
    <citation type="submission" date="2023-09" db="EMBL/GenBank/DDBJ databases">
        <authorList>
            <person name="Rey-Velasco X."/>
        </authorList>
    </citation>
    <scope>NUCLEOTIDE SEQUENCE [LARGE SCALE GENOMIC DNA]</scope>
    <source>
        <strain evidence="7 8">P117</strain>
    </source>
</reference>
<dbReference type="SUPFAM" id="SSF46955">
    <property type="entry name" value="Putative DNA-binding domain"/>
    <property type="match status" value="1"/>
</dbReference>
<proteinExistence type="predicted"/>
<dbReference type="CDD" id="cd04783">
    <property type="entry name" value="HTH_MerR1"/>
    <property type="match status" value="1"/>
</dbReference>
<evidence type="ECO:0000256" key="4">
    <source>
        <dbReference type="ARBA" id="ARBA00023125"/>
    </source>
</evidence>
<comment type="function">
    <text evidence="5">Mediates the mercuric-dependent induction of mercury resistance operon. In the absence of mercury MerR represses transcription by binding tightly to the mer operator region; when mercury is present the dimeric complex binds a single ion and becomes a potent transcriptional activator, while remaining bound to the mer site.</text>
</comment>
<gene>
    <name evidence="7" type="ORF">RM552_11845</name>
</gene>
<sequence>MYTISKLAKEANVGVETIRFYEKKALLQQPIKPSQGYRQYTPQALSRVLFIKRAQHLGFTLAEISSLLVLSNSNCEEVQSLAEHKLDVIEEKLKDLTRLKGSLQSLISDCKNNTNEKACPIIQSLQPEKK</sequence>
<organism evidence="7 8">
    <name type="scientific">Glaciecola petra</name>
    <dbReference type="NCBI Taxonomy" id="3075602"/>
    <lineage>
        <taxon>Bacteria</taxon>
        <taxon>Pseudomonadati</taxon>
        <taxon>Pseudomonadota</taxon>
        <taxon>Gammaproteobacteria</taxon>
        <taxon>Alteromonadales</taxon>
        <taxon>Alteromonadaceae</taxon>
        <taxon>Glaciecola</taxon>
    </lineage>
</organism>
<evidence type="ECO:0000313" key="7">
    <source>
        <dbReference type="EMBL" id="MDT0595541.1"/>
    </source>
</evidence>
<dbReference type="InterPro" id="IPR011794">
    <property type="entry name" value="MerR"/>
</dbReference>
<dbReference type="Pfam" id="PF13411">
    <property type="entry name" value="MerR_1"/>
    <property type="match status" value="1"/>
</dbReference>
<dbReference type="InterPro" id="IPR047057">
    <property type="entry name" value="MerR_fam"/>
</dbReference>
<evidence type="ECO:0000256" key="2">
    <source>
        <dbReference type="ARBA" id="ARBA00022466"/>
    </source>
</evidence>
<name>A0ABU2ZTF6_9ALTE</name>
<protein>
    <recommendedName>
        <fullName evidence="1">Mercuric resistance operon regulatory protein</fullName>
    </recommendedName>
</protein>
<evidence type="ECO:0000256" key="3">
    <source>
        <dbReference type="ARBA" id="ARBA00022914"/>
    </source>
</evidence>
<keyword evidence="3" id="KW-0476">Mercury</keyword>
<keyword evidence="8" id="KW-1185">Reference proteome</keyword>